<evidence type="ECO:0000256" key="3">
    <source>
        <dbReference type="ARBA" id="ARBA00022723"/>
    </source>
</evidence>
<dbReference type="InterPro" id="IPR036010">
    <property type="entry name" value="2Fe-2S_ferredoxin-like_sf"/>
</dbReference>
<comment type="caution">
    <text evidence="8">The sequence shown here is derived from an EMBL/GenBank/DDBJ whole genome shotgun (WGS) entry which is preliminary data.</text>
</comment>
<dbReference type="InterPro" id="IPR012675">
    <property type="entry name" value="Beta-grasp_dom_sf"/>
</dbReference>
<comment type="similarity">
    <text evidence="1">Belongs to the adrenodoxin/putidaredoxin family.</text>
</comment>
<sequence>MDSSDINITIIDRDGVKHYIEAPTDMAMNLMEVVRSYELAPEGTIGVCGGMAMCASCQCYVNSEHSLPEMLDDEEAMLSEAFYVKDNSRLGCQIHISPELEGLEVELAPES</sequence>
<dbReference type="Gene3D" id="3.10.20.30">
    <property type="match status" value="1"/>
</dbReference>
<dbReference type="InterPro" id="IPR001041">
    <property type="entry name" value="2Fe-2S_ferredoxin-type"/>
</dbReference>
<evidence type="ECO:0000313" key="8">
    <source>
        <dbReference type="EMBL" id="GGI55884.1"/>
    </source>
</evidence>
<dbReference type="RefSeq" id="WP_188372825.1">
    <property type="nucleotide sequence ID" value="NZ_BMDQ01000001.1"/>
</dbReference>
<accession>A0ABQ2BV00</accession>
<gene>
    <name evidence="8" type="ORF">GCM10011444_01930</name>
</gene>
<keyword evidence="4" id="KW-0408">Iron</keyword>
<protein>
    <submittedName>
        <fullName evidence="8">Ferredoxin</fullName>
    </submittedName>
</protein>
<evidence type="ECO:0000256" key="4">
    <source>
        <dbReference type="ARBA" id="ARBA00023004"/>
    </source>
</evidence>
<evidence type="ECO:0000256" key="2">
    <source>
        <dbReference type="ARBA" id="ARBA00022714"/>
    </source>
</evidence>
<comment type="cofactor">
    <cofactor evidence="6">
        <name>[2Fe-2S] cluster</name>
        <dbReference type="ChEBI" id="CHEBI:190135"/>
    </cofactor>
</comment>
<keyword evidence="9" id="KW-1185">Reference proteome</keyword>
<feature type="domain" description="2Fe-2S ferredoxin-type" evidence="7">
    <location>
        <begin position="6"/>
        <end position="111"/>
    </location>
</feature>
<dbReference type="Proteomes" id="UP000624701">
    <property type="component" value="Unassembled WGS sequence"/>
</dbReference>
<organism evidence="8 9">
    <name type="scientific">Winogradskyella haliclonae</name>
    <dbReference type="NCBI Taxonomy" id="2048558"/>
    <lineage>
        <taxon>Bacteria</taxon>
        <taxon>Pseudomonadati</taxon>
        <taxon>Bacteroidota</taxon>
        <taxon>Flavobacteriia</taxon>
        <taxon>Flavobacteriales</taxon>
        <taxon>Flavobacteriaceae</taxon>
        <taxon>Winogradskyella</taxon>
    </lineage>
</organism>
<evidence type="ECO:0000256" key="6">
    <source>
        <dbReference type="ARBA" id="ARBA00034078"/>
    </source>
</evidence>
<dbReference type="EMBL" id="BMDQ01000001">
    <property type="protein sequence ID" value="GGI55884.1"/>
    <property type="molecule type" value="Genomic_DNA"/>
</dbReference>
<dbReference type="InterPro" id="IPR001055">
    <property type="entry name" value="Adrenodoxin-like"/>
</dbReference>
<evidence type="ECO:0000256" key="5">
    <source>
        <dbReference type="ARBA" id="ARBA00023014"/>
    </source>
</evidence>
<reference evidence="9" key="1">
    <citation type="journal article" date="2019" name="Int. J. Syst. Evol. Microbiol.">
        <title>The Global Catalogue of Microorganisms (GCM) 10K type strain sequencing project: providing services to taxonomists for standard genome sequencing and annotation.</title>
        <authorList>
            <consortium name="The Broad Institute Genomics Platform"/>
            <consortium name="The Broad Institute Genome Sequencing Center for Infectious Disease"/>
            <person name="Wu L."/>
            <person name="Ma J."/>
        </authorList>
    </citation>
    <scope>NUCLEOTIDE SEQUENCE [LARGE SCALE GENOMIC DNA]</scope>
    <source>
        <strain evidence="9">CCM 8681</strain>
    </source>
</reference>
<dbReference type="PROSITE" id="PS51085">
    <property type="entry name" value="2FE2S_FER_2"/>
    <property type="match status" value="1"/>
</dbReference>
<proteinExistence type="inferred from homology"/>
<dbReference type="PANTHER" id="PTHR23426">
    <property type="entry name" value="FERREDOXIN/ADRENODOXIN"/>
    <property type="match status" value="1"/>
</dbReference>
<evidence type="ECO:0000259" key="7">
    <source>
        <dbReference type="PROSITE" id="PS51085"/>
    </source>
</evidence>
<keyword evidence="5" id="KW-0411">Iron-sulfur</keyword>
<evidence type="ECO:0000256" key="1">
    <source>
        <dbReference type="ARBA" id="ARBA00010914"/>
    </source>
</evidence>
<dbReference type="PANTHER" id="PTHR23426:SF65">
    <property type="entry name" value="FERREDOXIN-2, MITOCHONDRIAL"/>
    <property type="match status" value="1"/>
</dbReference>
<keyword evidence="3" id="KW-0479">Metal-binding</keyword>
<evidence type="ECO:0000313" key="9">
    <source>
        <dbReference type="Proteomes" id="UP000624701"/>
    </source>
</evidence>
<keyword evidence="2" id="KW-0001">2Fe-2S</keyword>
<dbReference type="SUPFAM" id="SSF54292">
    <property type="entry name" value="2Fe-2S ferredoxin-like"/>
    <property type="match status" value="1"/>
</dbReference>
<name>A0ABQ2BV00_9FLAO</name>